<dbReference type="OrthoDB" id="9806424at2"/>
<accession>A0A2U1B9X6</accession>
<evidence type="ECO:0000259" key="5">
    <source>
        <dbReference type="SMART" id="SM00475"/>
    </source>
</evidence>
<dbReference type="SUPFAM" id="SSF88723">
    <property type="entry name" value="PIN domain-like"/>
    <property type="match status" value="1"/>
</dbReference>
<reference evidence="6 7" key="1">
    <citation type="submission" date="2018-04" db="EMBL/GenBank/DDBJ databases">
        <title>Genomic Encyclopedia of Type Strains, Phase IV (KMG-IV): sequencing the most valuable type-strain genomes for metagenomic binning, comparative biology and taxonomic classification.</title>
        <authorList>
            <person name="Goeker M."/>
        </authorList>
    </citation>
    <scope>NUCLEOTIDE SEQUENCE [LARGE SCALE GENOMIC DNA]</scope>
    <source>
        <strain evidence="6 7">DSM 14823</strain>
    </source>
</reference>
<dbReference type="CDD" id="cd09898">
    <property type="entry name" value="H3TH_53EXO"/>
    <property type="match status" value="1"/>
</dbReference>
<dbReference type="GeneID" id="78293824"/>
<dbReference type="InterPro" id="IPR002421">
    <property type="entry name" value="5-3_exonuclease"/>
</dbReference>
<keyword evidence="2" id="KW-0378">Hydrolase</keyword>
<evidence type="ECO:0000256" key="2">
    <source>
        <dbReference type="ARBA" id="ARBA00022801"/>
    </source>
</evidence>
<dbReference type="AlphaFoldDB" id="A0A2U1B9X6"/>
<feature type="compositionally biased region" description="Low complexity" evidence="4">
    <location>
        <begin position="301"/>
        <end position="316"/>
    </location>
</feature>
<dbReference type="GO" id="GO:0033567">
    <property type="term" value="P:DNA replication, Okazaki fragment processing"/>
    <property type="evidence" value="ECO:0007669"/>
    <property type="project" value="InterPro"/>
</dbReference>
<dbReference type="GO" id="GO:0008409">
    <property type="term" value="F:5'-3' exonuclease activity"/>
    <property type="evidence" value="ECO:0007669"/>
    <property type="project" value="InterPro"/>
</dbReference>
<evidence type="ECO:0000256" key="1">
    <source>
        <dbReference type="ARBA" id="ARBA00022722"/>
    </source>
</evidence>
<keyword evidence="1" id="KW-0540">Nuclease</keyword>
<feature type="region of interest" description="Disordered" evidence="4">
    <location>
        <begin position="288"/>
        <end position="323"/>
    </location>
</feature>
<dbReference type="SMART" id="SM00279">
    <property type="entry name" value="HhH2"/>
    <property type="match status" value="1"/>
</dbReference>
<dbReference type="SUPFAM" id="SSF47807">
    <property type="entry name" value="5' to 3' exonuclease, C-terminal subdomain"/>
    <property type="match status" value="1"/>
</dbReference>
<sequence>MADELILIDAYSQIFRAFYAIRQLTNSRGEPTNAVFVFTRLLLGIQKEYPTSRGAMLFDCGKVEFRMKLNPEYKANRPPMPEALRTQIPVIRELAEAFGWPLLEEPEYEADDLAAAFARAAEGPVKIISSDKDLAQLVDDRVTMLSPAPRNAGFEERGVAEITAKFQVPPALLIDYLALLGDSSDNIPGVPGIGAKGAAQLLNTYGPASEWLEHPEKLAGTKFEKKLAGAGNILKRNQELIRLRSDLPERFSDLGAVLARREPDWAKIADICRRMELKSILKELPVVPENAPEPDQDDLFSAASAAPAPETAPSPAMEQGELF</sequence>
<proteinExistence type="predicted"/>
<name>A0A2U1B9X6_9BACT</name>
<evidence type="ECO:0000256" key="4">
    <source>
        <dbReference type="SAM" id="MobiDB-lite"/>
    </source>
</evidence>
<dbReference type="Pfam" id="PF01367">
    <property type="entry name" value="5_3_exonuc"/>
    <property type="match status" value="1"/>
</dbReference>
<keyword evidence="3" id="KW-0238">DNA-binding</keyword>
<evidence type="ECO:0000256" key="3">
    <source>
        <dbReference type="ARBA" id="ARBA00023125"/>
    </source>
</evidence>
<evidence type="ECO:0000313" key="7">
    <source>
        <dbReference type="Proteomes" id="UP000245959"/>
    </source>
</evidence>
<dbReference type="InterPro" id="IPR036279">
    <property type="entry name" value="5-3_exonuclease_C_sf"/>
</dbReference>
<dbReference type="Gene3D" id="1.10.150.20">
    <property type="entry name" value="5' to 3' exonuclease, C-terminal subdomain"/>
    <property type="match status" value="1"/>
</dbReference>
<dbReference type="InterPro" id="IPR020045">
    <property type="entry name" value="DNA_polI_H3TH"/>
</dbReference>
<organism evidence="6 7">
    <name type="scientific">Victivallis vadensis</name>
    <dbReference type="NCBI Taxonomy" id="172901"/>
    <lineage>
        <taxon>Bacteria</taxon>
        <taxon>Pseudomonadati</taxon>
        <taxon>Lentisphaerota</taxon>
        <taxon>Lentisphaeria</taxon>
        <taxon>Victivallales</taxon>
        <taxon>Victivallaceae</taxon>
        <taxon>Victivallis</taxon>
    </lineage>
</organism>
<dbReference type="RefSeq" id="WP_116882493.1">
    <property type="nucleotide sequence ID" value="NZ_CABMMC010000136.1"/>
</dbReference>
<dbReference type="SMART" id="SM00475">
    <property type="entry name" value="53EXOc"/>
    <property type="match status" value="1"/>
</dbReference>
<evidence type="ECO:0000313" key="6">
    <source>
        <dbReference type="EMBL" id="PVY45463.1"/>
    </source>
</evidence>
<keyword evidence="6" id="KW-0269">Exonuclease</keyword>
<dbReference type="InterPro" id="IPR038969">
    <property type="entry name" value="FEN"/>
</dbReference>
<dbReference type="CDD" id="cd09859">
    <property type="entry name" value="PIN_53EXO"/>
    <property type="match status" value="1"/>
</dbReference>
<dbReference type="InterPro" id="IPR020046">
    <property type="entry name" value="5-3_exonucl_a-hlix_arch_N"/>
</dbReference>
<dbReference type="GO" id="GO:0017108">
    <property type="term" value="F:5'-flap endonuclease activity"/>
    <property type="evidence" value="ECO:0007669"/>
    <property type="project" value="InterPro"/>
</dbReference>
<dbReference type="Proteomes" id="UP000245959">
    <property type="component" value="Unassembled WGS sequence"/>
</dbReference>
<keyword evidence="7" id="KW-1185">Reference proteome</keyword>
<dbReference type="InterPro" id="IPR029060">
    <property type="entry name" value="PIN-like_dom_sf"/>
</dbReference>
<protein>
    <submittedName>
        <fullName evidence="6">5'-3' exonuclease</fullName>
    </submittedName>
</protein>
<comment type="caution">
    <text evidence="6">The sequence shown here is derived from an EMBL/GenBank/DDBJ whole genome shotgun (WGS) entry which is preliminary data.</text>
</comment>
<dbReference type="PANTHER" id="PTHR42646">
    <property type="entry name" value="FLAP ENDONUCLEASE XNI"/>
    <property type="match status" value="1"/>
</dbReference>
<feature type="domain" description="5'-3' exonuclease" evidence="5">
    <location>
        <begin position="3"/>
        <end position="259"/>
    </location>
</feature>
<dbReference type="Gene3D" id="3.40.50.1010">
    <property type="entry name" value="5'-nuclease"/>
    <property type="match status" value="1"/>
</dbReference>
<dbReference type="InterPro" id="IPR008918">
    <property type="entry name" value="HhH2"/>
</dbReference>
<gene>
    <name evidence="6" type="ORF">C8D82_10234</name>
</gene>
<dbReference type="Pfam" id="PF02739">
    <property type="entry name" value="5_3_exonuc_N"/>
    <property type="match status" value="1"/>
</dbReference>
<dbReference type="GO" id="GO:0003677">
    <property type="term" value="F:DNA binding"/>
    <property type="evidence" value="ECO:0007669"/>
    <property type="project" value="UniProtKB-KW"/>
</dbReference>
<dbReference type="EMBL" id="QEKH01000002">
    <property type="protein sequence ID" value="PVY45463.1"/>
    <property type="molecule type" value="Genomic_DNA"/>
</dbReference>
<dbReference type="FunFam" id="1.10.150.20:FF:000003">
    <property type="entry name" value="DNA polymerase I"/>
    <property type="match status" value="1"/>
</dbReference>
<dbReference type="PANTHER" id="PTHR42646:SF2">
    <property type="entry name" value="5'-3' EXONUCLEASE FAMILY PROTEIN"/>
    <property type="match status" value="1"/>
</dbReference>